<name>A0A1V8T666_9PEZI</name>
<dbReference type="PANTHER" id="PTHR11820">
    <property type="entry name" value="ACYLPYRUVASE"/>
    <property type="match status" value="1"/>
</dbReference>
<dbReference type="STRING" id="1507870.A0A1V8T666"/>
<evidence type="ECO:0000256" key="1">
    <source>
        <dbReference type="ARBA" id="ARBA00010211"/>
    </source>
</evidence>
<dbReference type="OrthoDB" id="411064at2759"/>
<protein>
    <recommendedName>
        <fullName evidence="3">Fumarylacetoacetase-like C-terminal domain-containing protein</fullName>
    </recommendedName>
</protein>
<dbReference type="AlphaFoldDB" id="A0A1V8T666"/>
<dbReference type="Pfam" id="PF01557">
    <property type="entry name" value="FAA_hydrolase"/>
    <property type="match status" value="1"/>
</dbReference>
<evidence type="ECO:0000313" key="5">
    <source>
        <dbReference type="Proteomes" id="UP000192596"/>
    </source>
</evidence>
<keyword evidence="5" id="KW-1185">Reference proteome</keyword>
<dbReference type="InterPro" id="IPR011234">
    <property type="entry name" value="Fumarylacetoacetase-like_C"/>
</dbReference>
<comment type="similarity">
    <text evidence="1">Belongs to the FAH family.</text>
</comment>
<sequence length="295" mass="31976">MAPLTSWKRLIRYVSKDGSIKYGEPIVSGDKPDIDALAQSGKLKVKVLEGPSPFEAKETGEEDEVKTLLGPLTAKDVPIVRCIGLNYKTHILETGFDLPKNPTLFTKPGPAVGDTRSPVPIPPLGQPKLDYEGELTVVIGKDAKNVSKENALDYVAGYCTSNDVSCRDWQMEKDKAGMMPQFTFSKSFDNYLPLGPAIVSPQVLGDGSGLRLTTKVNGELRQDSNTSELWFGVRDLVAFLSQGQTLQRGSLIVTGTPGGVGLAMKPTPKFLKDGDEVEVEIEGIGKCVNVMEFEK</sequence>
<evidence type="ECO:0000256" key="2">
    <source>
        <dbReference type="ARBA" id="ARBA00022723"/>
    </source>
</evidence>
<keyword evidence="2" id="KW-0479">Metal-binding</keyword>
<dbReference type="InterPro" id="IPR036663">
    <property type="entry name" value="Fumarylacetoacetase_C_sf"/>
</dbReference>
<evidence type="ECO:0000313" key="4">
    <source>
        <dbReference type="EMBL" id="OQO06662.1"/>
    </source>
</evidence>
<dbReference type="EMBL" id="NAJO01000016">
    <property type="protein sequence ID" value="OQO06662.1"/>
    <property type="molecule type" value="Genomic_DNA"/>
</dbReference>
<dbReference type="PANTHER" id="PTHR11820:SF100">
    <property type="entry name" value="FUMARYLACETOACETATE HYDROLASE FAMILY PROTEIN (AFU_ORTHOLOGUE AFUA_4G01490)"/>
    <property type="match status" value="1"/>
</dbReference>
<dbReference type="Gene3D" id="3.90.850.10">
    <property type="entry name" value="Fumarylacetoacetase-like, C-terminal domain"/>
    <property type="match status" value="1"/>
</dbReference>
<dbReference type="FunFam" id="3.90.850.10:FF:000002">
    <property type="entry name" value="2-hydroxyhepta-2,4-diene-1,7-dioate isomerase"/>
    <property type="match status" value="1"/>
</dbReference>
<feature type="domain" description="Fumarylacetoacetase-like C-terminal" evidence="3">
    <location>
        <begin position="80"/>
        <end position="290"/>
    </location>
</feature>
<dbReference type="GO" id="GO:0006107">
    <property type="term" value="P:oxaloacetate metabolic process"/>
    <property type="evidence" value="ECO:0007669"/>
    <property type="project" value="UniProtKB-ARBA"/>
</dbReference>
<dbReference type="InParanoid" id="A0A1V8T666"/>
<dbReference type="Proteomes" id="UP000192596">
    <property type="component" value="Unassembled WGS sequence"/>
</dbReference>
<accession>A0A1V8T666</accession>
<evidence type="ECO:0000259" key="3">
    <source>
        <dbReference type="Pfam" id="PF01557"/>
    </source>
</evidence>
<dbReference type="SUPFAM" id="SSF56529">
    <property type="entry name" value="FAH"/>
    <property type="match status" value="1"/>
</dbReference>
<dbReference type="GO" id="GO:0050163">
    <property type="term" value="F:oxaloacetate tautomerase activity"/>
    <property type="evidence" value="ECO:0007669"/>
    <property type="project" value="UniProtKB-ARBA"/>
</dbReference>
<comment type="caution">
    <text evidence="4">The sequence shown here is derived from an EMBL/GenBank/DDBJ whole genome shotgun (WGS) entry which is preliminary data.</text>
</comment>
<proteinExistence type="inferred from homology"/>
<reference evidence="5" key="1">
    <citation type="submission" date="2017-03" db="EMBL/GenBank/DDBJ databases">
        <title>Genomes of endolithic fungi from Antarctica.</title>
        <authorList>
            <person name="Coleine C."/>
            <person name="Masonjones S."/>
            <person name="Stajich J.E."/>
        </authorList>
    </citation>
    <scope>NUCLEOTIDE SEQUENCE [LARGE SCALE GENOMIC DNA]</scope>
    <source>
        <strain evidence="5">CCFEE 5527</strain>
    </source>
</reference>
<dbReference type="GO" id="GO:0046872">
    <property type="term" value="F:metal ion binding"/>
    <property type="evidence" value="ECO:0007669"/>
    <property type="project" value="UniProtKB-KW"/>
</dbReference>
<organism evidence="4 5">
    <name type="scientific">Cryoendolithus antarcticus</name>
    <dbReference type="NCBI Taxonomy" id="1507870"/>
    <lineage>
        <taxon>Eukaryota</taxon>
        <taxon>Fungi</taxon>
        <taxon>Dikarya</taxon>
        <taxon>Ascomycota</taxon>
        <taxon>Pezizomycotina</taxon>
        <taxon>Dothideomycetes</taxon>
        <taxon>Dothideomycetidae</taxon>
        <taxon>Cladosporiales</taxon>
        <taxon>Cladosporiaceae</taxon>
        <taxon>Cryoendolithus</taxon>
    </lineage>
</organism>
<gene>
    <name evidence="4" type="ORF">B0A48_08449</name>
</gene>